<proteinExistence type="predicted"/>
<dbReference type="EMBL" id="MU003541">
    <property type="protein sequence ID" value="KAF2464015.1"/>
    <property type="molecule type" value="Genomic_DNA"/>
</dbReference>
<name>A0ACB6QD00_9PLEO</name>
<protein>
    <submittedName>
        <fullName evidence="1">Uncharacterized protein</fullName>
    </submittedName>
</protein>
<sequence>MHEGGNLKAVSASDNTARTHTLRNSCEPCHVSKLRCSREKPVCARCAKNGMNCSYAPTKRPGRPRKVPPAAPTAANVTQGAVGQEDAGASSDTRHQSRREVLDTAVSGLVDAQHDLRPGPGPGALDLITTSSSSQDLNTAECIDASVAAVMDSVGPDPCTDVFDFMNAHMLDDADLFVDPLAKLLDSATSARHDYGDPSMAVPASSSQSQNIDQSPCLDPAFWPTEPARFADDCISLQHWVAASPVLGPFMDASEQGTATGHDCFCHTAAANLLFHRKSAKSVQPNSALDACLHLQRVLDWTWGILKDCHSCLDDELIQFIVAGTAKEVVTIYRTIIDDMTRRSRTGGNRGNKSTTSAHGGERRGNGRQGQHGLLGQQSGPTKVPQVPTTTQTQTQMQNSSLFGSTVLSFGHKAIHGSVKIAFLRRLVSLKLRQLGCLLKELLSWTQAEATSGPVGSPLKIHVTGILERINITAGMLSTLE</sequence>
<reference evidence="1" key="1">
    <citation type="journal article" date="2020" name="Stud. Mycol.">
        <title>101 Dothideomycetes genomes: a test case for predicting lifestyles and emergence of pathogens.</title>
        <authorList>
            <person name="Haridas S."/>
            <person name="Albert R."/>
            <person name="Binder M."/>
            <person name="Bloem J."/>
            <person name="Labutti K."/>
            <person name="Salamov A."/>
            <person name="Andreopoulos B."/>
            <person name="Baker S."/>
            <person name="Barry K."/>
            <person name="Bills G."/>
            <person name="Bluhm B."/>
            <person name="Cannon C."/>
            <person name="Castanera R."/>
            <person name="Culley D."/>
            <person name="Daum C."/>
            <person name="Ezra D."/>
            <person name="Gonzalez J."/>
            <person name="Henrissat B."/>
            <person name="Kuo A."/>
            <person name="Liang C."/>
            <person name="Lipzen A."/>
            <person name="Lutzoni F."/>
            <person name="Magnuson J."/>
            <person name="Mondo S."/>
            <person name="Nolan M."/>
            <person name="Ohm R."/>
            <person name="Pangilinan J."/>
            <person name="Park H.-J."/>
            <person name="Ramirez L."/>
            <person name="Alfaro M."/>
            <person name="Sun H."/>
            <person name="Tritt A."/>
            <person name="Yoshinaga Y."/>
            <person name="Zwiers L.-H."/>
            <person name="Turgeon B."/>
            <person name="Goodwin S."/>
            <person name="Spatafora J."/>
            <person name="Crous P."/>
            <person name="Grigoriev I."/>
        </authorList>
    </citation>
    <scope>NUCLEOTIDE SEQUENCE</scope>
    <source>
        <strain evidence="1">ATCC 200398</strain>
    </source>
</reference>
<dbReference type="Proteomes" id="UP000799755">
    <property type="component" value="Unassembled WGS sequence"/>
</dbReference>
<gene>
    <name evidence="1" type="ORF">BDR25DRAFT_307430</name>
</gene>
<comment type="caution">
    <text evidence="1">The sequence shown here is derived from an EMBL/GenBank/DDBJ whole genome shotgun (WGS) entry which is preliminary data.</text>
</comment>
<accession>A0ACB6QD00</accession>
<organism evidence="1 2">
    <name type="scientific">Lindgomyces ingoldianus</name>
    <dbReference type="NCBI Taxonomy" id="673940"/>
    <lineage>
        <taxon>Eukaryota</taxon>
        <taxon>Fungi</taxon>
        <taxon>Dikarya</taxon>
        <taxon>Ascomycota</taxon>
        <taxon>Pezizomycotina</taxon>
        <taxon>Dothideomycetes</taxon>
        <taxon>Pleosporomycetidae</taxon>
        <taxon>Pleosporales</taxon>
        <taxon>Lindgomycetaceae</taxon>
        <taxon>Lindgomyces</taxon>
    </lineage>
</organism>
<evidence type="ECO:0000313" key="1">
    <source>
        <dbReference type="EMBL" id="KAF2464015.1"/>
    </source>
</evidence>
<evidence type="ECO:0000313" key="2">
    <source>
        <dbReference type="Proteomes" id="UP000799755"/>
    </source>
</evidence>
<keyword evidence="2" id="KW-1185">Reference proteome</keyword>